<comment type="similarity">
    <text evidence="3">In the N-terminal section; belongs to the enoyl-CoA hydratase/isomerase family.</text>
</comment>
<dbReference type="PROSITE" id="PS00067">
    <property type="entry name" value="3HCDH"/>
    <property type="match status" value="1"/>
</dbReference>
<dbReference type="GO" id="GO:0036125">
    <property type="term" value="C:fatty acid beta-oxidation multienzyme complex"/>
    <property type="evidence" value="ECO:0007669"/>
    <property type="project" value="InterPro"/>
</dbReference>
<evidence type="ECO:0000259" key="12">
    <source>
        <dbReference type="Pfam" id="PF00725"/>
    </source>
</evidence>
<dbReference type="SUPFAM" id="SSF48179">
    <property type="entry name" value="6-phosphogluconate dehydrogenase C-terminal domain-like"/>
    <property type="match status" value="2"/>
</dbReference>
<evidence type="ECO:0000256" key="4">
    <source>
        <dbReference type="ARBA" id="ARBA00012076"/>
    </source>
</evidence>
<dbReference type="InterPro" id="IPR006180">
    <property type="entry name" value="3-OHacyl-CoA_DH_CS"/>
</dbReference>
<dbReference type="InterPro" id="IPR001753">
    <property type="entry name" value="Enoyl-CoA_hydra/iso"/>
</dbReference>
<dbReference type="InterPro" id="IPR012799">
    <property type="entry name" value="FadB"/>
</dbReference>
<comment type="similarity">
    <text evidence="2">In the central section; belongs to the 3-hydroxyacyl-CoA dehydrogenase family.</text>
</comment>
<protein>
    <recommendedName>
        <fullName evidence="4">enoyl-CoA hydratase</fullName>
        <ecNumber evidence="4">4.2.1.17</ecNumber>
    </recommendedName>
</protein>
<dbReference type="Gene3D" id="1.10.1040.50">
    <property type="match status" value="1"/>
</dbReference>
<dbReference type="SUPFAM" id="SSF52096">
    <property type="entry name" value="ClpP/crotonase"/>
    <property type="match status" value="1"/>
</dbReference>
<dbReference type="InterPro" id="IPR008927">
    <property type="entry name" value="6-PGluconate_DH-like_C_sf"/>
</dbReference>
<dbReference type="InterPro" id="IPR029045">
    <property type="entry name" value="ClpP/crotonase-like_dom_sf"/>
</dbReference>
<evidence type="ECO:0000256" key="11">
    <source>
        <dbReference type="ARBA" id="ARBA00023268"/>
    </source>
</evidence>
<keyword evidence="5" id="KW-0276">Fatty acid metabolism</keyword>
<dbReference type="PANTHER" id="PTHR43612:SF3">
    <property type="entry name" value="TRIFUNCTIONAL ENZYME SUBUNIT ALPHA, MITOCHONDRIAL"/>
    <property type="match status" value="1"/>
</dbReference>
<dbReference type="CDD" id="cd06558">
    <property type="entry name" value="crotonase-like"/>
    <property type="match status" value="1"/>
</dbReference>
<dbReference type="GO" id="GO:0016509">
    <property type="term" value="F:long-chain (3S)-3-hydroxyacyl-CoA dehydrogenase (NAD+) activity"/>
    <property type="evidence" value="ECO:0007669"/>
    <property type="project" value="TreeGrafter"/>
</dbReference>
<evidence type="ECO:0000256" key="6">
    <source>
        <dbReference type="ARBA" id="ARBA00023002"/>
    </source>
</evidence>
<dbReference type="EC" id="4.2.1.17" evidence="4"/>
<dbReference type="SUPFAM" id="SSF51735">
    <property type="entry name" value="NAD(P)-binding Rossmann-fold domains"/>
    <property type="match status" value="1"/>
</dbReference>
<evidence type="ECO:0000259" key="13">
    <source>
        <dbReference type="Pfam" id="PF02737"/>
    </source>
</evidence>
<keyword evidence="10" id="KW-0456">Lyase</keyword>
<comment type="pathway">
    <text evidence="1">Lipid metabolism; fatty acid beta-oxidation.</text>
</comment>
<organism evidence="14">
    <name type="scientific">marine metagenome</name>
    <dbReference type="NCBI Taxonomy" id="408172"/>
    <lineage>
        <taxon>unclassified sequences</taxon>
        <taxon>metagenomes</taxon>
        <taxon>ecological metagenomes</taxon>
    </lineage>
</organism>
<evidence type="ECO:0000256" key="10">
    <source>
        <dbReference type="ARBA" id="ARBA00023239"/>
    </source>
</evidence>
<keyword evidence="7" id="KW-0520">NAD</keyword>
<keyword evidence="6" id="KW-0560">Oxidoreductase</keyword>
<proteinExistence type="inferred from homology"/>
<dbReference type="PANTHER" id="PTHR43612">
    <property type="entry name" value="TRIFUNCTIONAL ENZYME SUBUNIT ALPHA"/>
    <property type="match status" value="1"/>
</dbReference>
<dbReference type="Pfam" id="PF00725">
    <property type="entry name" value="3HCDH"/>
    <property type="match status" value="1"/>
</dbReference>
<dbReference type="InterPro" id="IPR036291">
    <property type="entry name" value="NAD(P)-bd_dom_sf"/>
</dbReference>
<dbReference type="UniPathway" id="UPA00659"/>
<dbReference type="NCBIfam" id="NF008727">
    <property type="entry name" value="PRK11730.1"/>
    <property type="match status" value="1"/>
</dbReference>
<sequence length="718" mass="78143">MEYKGQAIQCRTLGNNIVELTFDAQGESVNKFDQNSLSELSEVVKELEADKSVSGLLVSSGKGVFIVGADITEFLKGFQVPQDELVQWVRDAQQVFTDLENLHFPSVCAINGYALGGGFEFGLACTYRVASTKAIVGLPEVKLGLLPGFGGTSRLPRLVGADNALEWIAGGTENKPEKALQIGAVDAVVEPEILRDAALDLLTRAIGGELDWQAKRAEKLEALKLNENEAMMTFETARAFIAGKAGPNYPAPLTIVGVMQASARFTLEGALEIEAEGFAELAKSKEATALIGLFLGDQLLKKKAKQSAKQAGPVKRAAVLGAGIMGGGVAYQSSYRGIPIAMKDIAQAQLDLGMSEATKIMQKRVDRGRMEPKKMAQVLTGITPTLSYENLKDADLVVEAVVEKESVKKIVLAETESLLRENAILTSNTSTISITKLAQGLKRPEQFCGMHFFNPVHRMPLVEVIRGEKSSELTIAATVAYAAAMGKSPIVVNDCPGFLINRVLFPYFAGFSGLVNDGVDFERIDKVMEKFGWPMGPAFLLDVVGIDTAFHAGGVMAEGFPDRMSQDVPTIISKMYEKKWYGQKNENGFYIHSKDKKGRPKKEATPGVADFLQDLGIGSDDSISDAEIIDRMMLPMLMESSRCLEDNIVETPMEVDMGLIYGLGFPPFRGGIFRWADNVGLNEIIQRAEKHNALGKVYEPTEQIRKKAQEGQLFHPVK</sequence>
<dbReference type="InterPro" id="IPR050136">
    <property type="entry name" value="FA_oxidation_alpha_subunit"/>
</dbReference>
<dbReference type="InterPro" id="IPR006108">
    <property type="entry name" value="3HC_DH_C"/>
</dbReference>
<evidence type="ECO:0000313" key="14">
    <source>
        <dbReference type="EMBL" id="SUZ52552.1"/>
    </source>
</evidence>
<feature type="domain" description="3-hydroxyacyl-CoA dehydrogenase NAD binding" evidence="13">
    <location>
        <begin position="317"/>
        <end position="495"/>
    </location>
</feature>
<evidence type="ECO:0000256" key="5">
    <source>
        <dbReference type="ARBA" id="ARBA00022832"/>
    </source>
</evidence>
<dbReference type="Pfam" id="PF00378">
    <property type="entry name" value="ECH_1"/>
    <property type="match status" value="1"/>
</dbReference>
<dbReference type="GO" id="GO:0004300">
    <property type="term" value="F:enoyl-CoA hydratase activity"/>
    <property type="evidence" value="ECO:0007669"/>
    <property type="project" value="UniProtKB-EC"/>
</dbReference>
<dbReference type="GO" id="GO:0006635">
    <property type="term" value="P:fatty acid beta-oxidation"/>
    <property type="evidence" value="ECO:0007669"/>
    <property type="project" value="UniProtKB-UniPathway"/>
</dbReference>
<evidence type="ECO:0000256" key="7">
    <source>
        <dbReference type="ARBA" id="ARBA00023027"/>
    </source>
</evidence>
<evidence type="ECO:0000256" key="9">
    <source>
        <dbReference type="ARBA" id="ARBA00023235"/>
    </source>
</evidence>
<dbReference type="Pfam" id="PF02737">
    <property type="entry name" value="3HCDH_N"/>
    <property type="match status" value="1"/>
</dbReference>
<keyword evidence="11" id="KW-0511">Multifunctional enzyme</keyword>
<dbReference type="AlphaFoldDB" id="A0A381NDA6"/>
<evidence type="ECO:0000256" key="1">
    <source>
        <dbReference type="ARBA" id="ARBA00005005"/>
    </source>
</evidence>
<accession>A0A381NDA6</accession>
<name>A0A381NDA6_9ZZZZ</name>
<evidence type="ECO:0000256" key="8">
    <source>
        <dbReference type="ARBA" id="ARBA00023098"/>
    </source>
</evidence>
<dbReference type="FunFam" id="3.40.50.720:FF:000009">
    <property type="entry name" value="Fatty oxidation complex, alpha subunit"/>
    <property type="match status" value="1"/>
</dbReference>
<dbReference type="NCBIfam" id="TIGR02437">
    <property type="entry name" value="FadB"/>
    <property type="match status" value="1"/>
</dbReference>
<evidence type="ECO:0000256" key="2">
    <source>
        <dbReference type="ARBA" id="ARBA00007005"/>
    </source>
</evidence>
<dbReference type="GO" id="GO:0008692">
    <property type="term" value="F:3-hydroxybutyryl-CoA epimerase activity"/>
    <property type="evidence" value="ECO:0007669"/>
    <property type="project" value="InterPro"/>
</dbReference>
<dbReference type="GO" id="GO:0004165">
    <property type="term" value="F:delta(3)-delta(2)-enoyl-CoA isomerase activity"/>
    <property type="evidence" value="ECO:0007669"/>
    <property type="project" value="InterPro"/>
</dbReference>
<gene>
    <name evidence="14" type="ORF">METZ01_LOCUS5406</name>
</gene>
<dbReference type="EMBL" id="UINC01000280">
    <property type="protein sequence ID" value="SUZ52552.1"/>
    <property type="molecule type" value="Genomic_DNA"/>
</dbReference>
<dbReference type="InterPro" id="IPR006176">
    <property type="entry name" value="3-OHacyl-CoA_DH_NAD-bd"/>
</dbReference>
<keyword evidence="9" id="KW-0413">Isomerase</keyword>
<dbReference type="GO" id="GO:0070403">
    <property type="term" value="F:NAD+ binding"/>
    <property type="evidence" value="ECO:0007669"/>
    <property type="project" value="InterPro"/>
</dbReference>
<feature type="domain" description="3-hydroxyacyl-CoA dehydrogenase C-terminal" evidence="12">
    <location>
        <begin position="497"/>
        <end position="590"/>
    </location>
</feature>
<dbReference type="Gene3D" id="3.90.226.10">
    <property type="entry name" value="2-enoyl-CoA Hydratase, Chain A, domain 1"/>
    <property type="match status" value="1"/>
</dbReference>
<reference evidence="14" key="1">
    <citation type="submission" date="2018-05" db="EMBL/GenBank/DDBJ databases">
        <authorList>
            <person name="Lanie J.A."/>
            <person name="Ng W.-L."/>
            <person name="Kazmierczak K.M."/>
            <person name="Andrzejewski T.M."/>
            <person name="Davidsen T.M."/>
            <person name="Wayne K.J."/>
            <person name="Tettelin H."/>
            <person name="Glass J.I."/>
            <person name="Rusch D."/>
            <person name="Podicherti R."/>
            <person name="Tsui H.-C.T."/>
            <person name="Winkler M.E."/>
        </authorList>
    </citation>
    <scope>NUCLEOTIDE SEQUENCE</scope>
</reference>
<evidence type="ECO:0000256" key="3">
    <source>
        <dbReference type="ARBA" id="ARBA00008750"/>
    </source>
</evidence>
<keyword evidence="8" id="KW-0443">Lipid metabolism</keyword>
<dbReference type="Gene3D" id="3.40.50.720">
    <property type="entry name" value="NAD(P)-binding Rossmann-like Domain"/>
    <property type="match status" value="1"/>
</dbReference>